<feature type="chain" id="PRO_5044308472" evidence="3">
    <location>
        <begin position="28"/>
        <end position="236"/>
    </location>
</feature>
<dbReference type="RefSeq" id="XP_017977527.1">
    <property type="nucleotide sequence ID" value="XM_018122038.1"/>
</dbReference>
<gene>
    <name evidence="5" type="primary">LOC18597472</name>
</gene>
<proteinExistence type="inferred from homology"/>
<dbReference type="Gramene" id="Tc05v2_t000740.1">
    <property type="protein sequence ID" value="Tc05v2_p000740.1"/>
    <property type="gene ID" value="Tc05v2_g000740"/>
</dbReference>
<evidence type="ECO:0000313" key="4">
    <source>
        <dbReference type="Proteomes" id="UP000694886"/>
    </source>
</evidence>
<evidence type="ECO:0000256" key="2">
    <source>
        <dbReference type="ARBA" id="ARBA00023180"/>
    </source>
</evidence>
<reference evidence="5" key="2">
    <citation type="submission" date="2025-08" db="UniProtKB">
        <authorList>
            <consortium name="RefSeq"/>
        </authorList>
    </citation>
    <scope>IDENTIFICATION</scope>
</reference>
<protein>
    <submittedName>
        <fullName evidence="5">Gamma-interferon-inducible lysosomal thiol reductase</fullName>
    </submittedName>
</protein>
<keyword evidence="2" id="KW-0325">Glycoprotein</keyword>
<accession>A0AB32WDS9</accession>
<evidence type="ECO:0000256" key="3">
    <source>
        <dbReference type="SAM" id="SignalP"/>
    </source>
</evidence>
<dbReference type="PANTHER" id="PTHR13234:SF48">
    <property type="entry name" value="GAMMA INTERFERON RESPONSIVE LYSOSOMAL THIOL (GILT) REDUCTASE FAMILY PROTEIN"/>
    <property type="match status" value="1"/>
</dbReference>
<feature type="signal peptide" evidence="3">
    <location>
        <begin position="1"/>
        <end position="27"/>
    </location>
</feature>
<name>A0AB32WDS9_THECC</name>
<reference evidence="4" key="1">
    <citation type="journal article" date="1997" name="Nucleic Acids Res.">
        <title>tRNAscan-SE: a program for improved detection of transfer RNA genes in genomic sequence.</title>
        <authorList>
            <person name="Lowe T.M."/>
            <person name="Eddy S.R."/>
        </authorList>
    </citation>
    <scope>NUCLEOTIDE SEQUENCE [LARGE SCALE GENOMIC DNA]</scope>
    <source>
        <strain evidence="4">r\B97-61/B2</strain>
    </source>
</reference>
<dbReference type="Pfam" id="PF03227">
    <property type="entry name" value="GILT"/>
    <property type="match status" value="1"/>
</dbReference>
<dbReference type="InterPro" id="IPR004911">
    <property type="entry name" value="Interferon-induced_GILT"/>
</dbReference>
<organism evidence="4 5">
    <name type="scientific">Theobroma cacao</name>
    <name type="common">Cacao</name>
    <name type="synonym">Cocoa</name>
    <dbReference type="NCBI Taxonomy" id="3641"/>
    <lineage>
        <taxon>Eukaryota</taxon>
        <taxon>Viridiplantae</taxon>
        <taxon>Streptophyta</taxon>
        <taxon>Embryophyta</taxon>
        <taxon>Tracheophyta</taxon>
        <taxon>Spermatophyta</taxon>
        <taxon>Magnoliopsida</taxon>
        <taxon>eudicotyledons</taxon>
        <taxon>Gunneridae</taxon>
        <taxon>Pentapetalae</taxon>
        <taxon>rosids</taxon>
        <taxon>malvids</taxon>
        <taxon>Malvales</taxon>
        <taxon>Malvaceae</taxon>
        <taxon>Byttnerioideae</taxon>
        <taxon>Theobroma</taxon>
    </lineage>
</organism>
<dbReference type="Proteomes" id="UP000694886">
    <property type="component" value="Chromosome 5"/>
</dbReference>
<keyword evidence="3" id="KW-0732">Signal</keyword>
<dbReference type="GO" id="GO:0016671">
    <property type="term" value="F:oxidoreductase activity, acting on a sulfur group of donors, disulfide as acceptor"/>
    <property type="evidence" value="ECO:0007669"/>
    <property type="project" value="InterPro"/>
</dbReference>
<dbReference type="KEGG" id="tcc:18597472"/>
<sequence>MASPRFFFAFFLSTSMLFLLSISPCHAQNVTLSLYYETLCPYCADFIVNHLVKLFDKGLNSIVNLRLVPWGNAVMQRDGNFVCQHGPDECVLNAIDACTITIYPEVERHFRFILCVERLALENKVNEWVNCFDMTGLGRVPVDCYKSGYGNMLEKHYAAETAQLNPPHKFVPWVLVNGQPLEEDFKNFVSYVCKAYQGKLVPEACHQSLPLMNNSLKKANPSNPVCYAKKKLDNFE</sequence>
<dbReference type="PANTHER" id="PTHR13234">
    <property type="entry name" value="GAMMA-INTERFERON INDUCIBLE LYSOSOMAL THIOL REDUCTASE GILT"/>
    <property type="match status" value="1"/>
</dbReference>
<dbReference type="GeneID" id="18597472"/>
<evidence type="ECO:0000313" key="5">
    <source>
        <dbReference type="RefSeq" id="XP_017977527.1"/>
    </source>
</evidence>
<comment type="similarity">
    <text evidence="1">Belongs to the GILT family.</text>
</comment>
<evidence type="ECO:0000256" key="1">
    <source>
        <dbReference type="ARBA" id="ARBA00005679"/>
    </source>
</evidence>
<dbReference type="AlphaFoldDB" id="A0AB32WDS9"/>